<keyword evidence="2" id="KW-1185">Reference proteome</keyword>
<sequence>MPSGRSQLVALHCWRGAKPAALGRSRGRTGNFGMLCWQRDSTPSLATSCLVGIGRVSSPSLPGLALLEERRLSRLWSLWPLRRRRHEFDKQSLAVLHSYKDAKHSFRNVMLSI</sequence>
<organism evidence="1 2">
    <name type="scientific">Protopolystoma xenopodis</name>
    <dbReference type="NCBI Taxonomy" id="117903"/>
    <lineage>
        <taxon>Eukaryota</taxon>
        <taxon>Metazoa</taxon>
        <taxon>Spiralia</taxon>
        <taxon>Lophotrochozoa</taxon>
        <taxon>Platyhelminthes</taxon>
        <taxon>Monogenea</taxon>
        <taxon>Polyopisthocotylea</taxon>
        <taxon>Polystomatidea</taxon>
        <taxon>Polystomatidae</taxon>
        <taxon>Protopolystoma</taxon>
    </lineage>
</organism>
<proteinExistence type="predicted"/>
<gene>
    <name evidence="1" type="ORF">PXEA_LOCUS24995</name>
</gene>
<evidence type="ECO:0000313" key="2">
    <source>
        <dbReference type="Proteomes" id="UP000784294"/>
    </source>
</evidence>
<reference evidence="1" key="1">
    <citation type="submission" date="2018-11" db="EMBL/GenBank/DDBJ databases">
        <authorList>
            <consortium name="Pathogen Informatics"/>
        </authorList>
    </citation>
    <scope>NUCLEOTIDE SEQUENCE</scope>
</reference>
<name>A0A448X9G6_9PLAT</name>
<dbReference type="EMBL" id="CAAALY010123831">
    <property type="protein sequence ID" value="VEL31555.1"/>
    <property type="molecule type" value="Genomic_DNA"/>
</dbReference>
<evidence type="ECO:0000313" key="1">
    <source>
        <dbReference type="EMBL" id="VEL31555.1"/>
    </source>
</evidence>
<protein>
    <submittedName>
        <fullName evidence="1">Uncharacterized protein</fullName>
    </submittedName>
</protein>
<accession>A0A448X9G6</accession>
<dbReference type="Proteomes" id="UP000784294">
    <property type="component" value="Unassembled WGS sequence"/>
</dbReference>
<dbReference type="AlphaFoldDB" id="A0A448X9G6"/>
<comment type="caution">
    <text evidence="1">The sequence shown here is derived from an EMBL/GenBank/DDBJ whole genome shotgun (WGS) entry which is preliminary data.</text>
</comment>